<dbReference type="InterPro" id="IPR043256">
    <property type="entry name" value="MvhB-like"/>
</dbReference>
<evidence type="ECO:0000313" key="9">
    <source>
        <dbReference type="Proteomes" id="UP000427906"/>
    </source>
</evidence>
<dbReference type="Pfam" id="PF12801">
    <property type="entry name" value="Fer4_5"/>
    <property type="match status" value="2"/>
</dbReference>
<keyword evidence="6" id="KW-0812">Transmembrane</keyword>
<evidence type="ECO:0000256" key="5">
    <source>
        <dbReference type="SAM" id="MobiDB-lite"/>
    </source>
</evidence>
<dbReference type="PANTHER" id="PTHR43177">
    <property type="entry name" value="PROTEIN NRFC"/>
    <property type="match status" value="1"/>
</dbReference>
<dbReference type="GO" id="GO:0046872">
    <property type="term" value="F:metal ion binding"/>
    <property type="evidence" value="ECO:0007669"/>
    <property type="project" value="UniProtKB-KW"/>
</dbReference>
<evidence type="ECO:0000256" key="3">
    <source>
        <dbReference type="ARBA" id="ARBA00023004"/>
    </source>
</evidence>
<evidence type="ECO:0000256" key="4">
    <source>
        <dbReference type="ARBA" id="ARBA00023014"/>
    </source>
</evidence>
<dbReference type="Proteomes" id="UP000427906">
    <property type="component" value="Chromosome"/>
</dbReference>
<dbReference type="InterPro" id="IPR050954">
    <property type="entry name" value="ET_IronSulfur_Cluster-Binding"/>
</dbReference>
<dbReference type="GO" id="GO:0051539">
    <property type="term" value="F:4 iron, 4 sulfur cluster binding"/>
    <property type="evidence" value="ECO:0007669"/>
    <property type="project" value="UniProtKB-KW"/>
</dbReference>
<evidence type="ECO:0000313" key="8">
    <source>
        <dbReference type="EMBL" id="BBO72310.1"/>
    </source>
</evidence>
<keyword evidence="9" id="KW-1185">Reference proteome</keyword>
<dbReference type="Pfam" id="PF13187">
    <property type="entry name" value="Fer4_9"/>
    <property type="match status" value="1"/>
</dbReference>
<dbReference type="SUPFAM" id="SSF54862">
    <property type="entry name" value="4Fe-4S ferredoxins"/>
    <property type="match status" value="2"/>
</dbReference>
<dbReference type="KEGG" id="dalk:DSCA_62400"/>
<feature type="region of interest" description="Disordered" evidence="5">
    <location>
        <begin position="1"/>
        <end position="31"/>
    </location>
</feature>
<dbReference type="RefSeq" id="WP_155320027.1">
    <property type="nucleotide sequence ID" value="NZ_AP021874.1"/>
</dbReference>
<dbReference type="Pfam" id="PF13247">
    <property type="entry name" value="Fer4_11"/>
    <property type="match status" value="1"/>
</dbReference>
<feature type="domain" description="4Fe-4S ferredoxin-type" evidence="7">
    <location>
        <begin position="71"/>
        <end position="103"/>
    </location>
</feature>
<sequence>MLDRRKTTGTILRMDDLRPRPGKKKPPRRPPVMLFDPTRCTGCGDCETACANRNPVQATPVAAAIRVLRSEESGKNFAIFCQHCREPLCMEVCPTRAIEKGEDGIVRIDRRFCTDCGLCALACPESAPLKDPVTGRVEKCDLCDGDPVCVKHCPETALKLTRGKAFGWIKLLRWSVQALAFFLLVMVFTGTFCYFRAGAVSLQCPAGFLQNLASSRTLWLAGLGSAGLLMVLTLVMGRVFCGWVCPFGFFLDLVGKVTPRFGLPGFVKSRMIKYGLLAGAVGASAGLGFQPFCTVCPIGSLCRSYGPDGLLKGAQMAFFPAVAALEVGQRRSWCRYFCPVGAVLALAARIGLIKIVIGARQCKKFSCMRCADVCPTGIIDRNALQQGISPRIPMAECIMCLRCVDQCPYGAAKIRFRWQKTAPGDIVF</sequence>
<evidence type="ECO:0000256" key="2">
    <source>
        <dbReference type="ARBA" id="ARBA00022723"/>
    </source>
</evidence>
<feature type="domain" description="4Fe-4S ferredoxin-type" evidence="7">
    <location>
        <begin position="353"/>
        <end position="384"/>
    </location>
</feature>
<feature type="transmembrane region" description="Helical" evidence="6">
    <location>
        <begin position="178"/>
        <end position="197"/>
    </location>
</feature>
<keyword evidence="4" id="KW-0411">Iron-sulfur</keyword>
<feature type="domain" description="4Fe-4S ferredoxin-type" evidence="7">
    <location>
        <begin position="31"/>
        <end position="61"/>
    </location>
</feature>
<feature type="domain" description="4Fe-4S ferredoxin-type" evidence="7">
    <location>
        <begin position="104"/>
        <end position="133"/>
    </location>
</feature>
<dbReference type="Gene3D" id="3.30.70.20">
    <property type="match status" value="3"/>
</dbReference>
<dbReference type="OrthoDB" id="9784262at2"/>
<dbReference type="PANTHER" id="PTHR43177:SF3">
    <property type="entry name" value="PROTEIN NRFC HOMOLOG"/>
    <property type="match status" value="1"/>
</dbReference>
<accession>A0A5K7YVG0</accession>
<dbReference type="PIRSF" id="PIRSF005658">
    <property type="entry name" value="FwdF"/>
    <property type="match status" value="1"/>
</dbReference>
<dbReference type="AlphaFoldDB" id="A0A5K7YVG0"/>
<dbReference type="EMBL" id="AP021874">
    <property type="protein sequence ID" value="BBO72310.1"/>
    <property type="molecule type" value="Genomic_DNA"/>
</dbReference>
<keyword evidence="2" id="KW-0479">Metal-binding</keyword>
<organism evidence="8 9">
    <name type="scientific">Desulfosarcina alkanivorans</name>
    <dbReference type="NCBI Taxonomy" id="571177"/>
    <lineage>
        <taxon>Bacteria</taxon>
        <taxon>Pseudomonadati</taxon>
        <taxon>Thermodesulfobacteriota</taxon>
        <taxon>Desulfobacteria</taxon>
        <taxon>Desulfobacterales</taxon>
        <taxon>Desulfosarcinaceae</taxon>
        <taxon>Desulfosarcina</taxon>
    </lineage>
</organism>
<dbReference type="PROSITE" id="PS00198">
    <property type="entry name" value="4FE4S_FER_1"/>
    <property type="match status" value="2"/>
</dbReference>
<keyword evidence="6" id="KW-1133">Transmembrane helix</keyword>
<reference evidence="8 9" key="1">
    <citation type="submission" date="2019-11" db="EMBL/GenBank/DDBJ databases">
        <title>Comparative genomics of hydrocarbon-degrading Desulfosarcina strains.</title>
        <authorList>
            <person name="Watanabe M."/>
            <person name="Kojima H."/>
            <person name="Fukui M."/>
        </authorList>
    </citation>
    <scope>NUCLEOTIDE SEQUENCE [LARGE SCALE GENOMIC DNA]</scope>
    <source>
        <strain evidence="8 9">PL12</strain>
    </source>
</reference>
<dbReference type="InterPro" id="IPR017900">
    <property type="entry name" value="4Fe4S_Fe_S_CS"/>
</dbReference>
<feature type="transmembrane region" description="Helical" evidence="6">
    <location>
        <begin position="217"/>
        <end position="250"/>
    </location>
</feature>
<evidence type="ECO:0000259" key="7">
    <source>
        <dbReference type="PROSITE" id="PS51379"/>
    </source>
</evidence>
<keyword evidence="1" id="KW-0004">4Fe-4S</keyword>
<dbReference type="InterPro" id="IPR017896">
    <property type="entry name" value="4Fe4S_Fe-S-bd"/>
</dbReference>
<keyword evidence="3" id="KW-0408">Iron</keyword>
<evidence type="ECO:0000256" key="6">
    <source>
        <dbReference type="SAM" id="Phobius"/>
    </source>
</evidence>
<dbReference type="CDD" id="cd10550">
    <property type="entry name" value="DMSOR_beta_like"/>
    <property type="match status" value="1"/>
</dbReference>
<dbReference type="PROSITE" id="PS51379">
    <property type="entry name" value="4FE4S_FER_2"/>
    <property type="match status" value="5"/>
</dbReference>
<gene>
    <name evidence="8" type="ORF">DSCA_62400</name>
</gene>
<name>A0A5K7YVG0_9BACT</name>
<dbReference type="Pfam" id="PF12837">
    <property type="entry name" value="Fer4_6"/>
    <property type="match status" value="1"/>
</dbReference>
<keyword evidence="6" id="KW-0472">Membrane</keyword>
<evidence type="ECO:0000256" key="1">
    <source>
        <dbReference type="ARBA" id="ARBA00022485"/>
    </source>
</evidence>
<protein>
    <recommendedName>
        <fullName evidence="7">4Fe-4S ferredoxin-type domain-containing protein</fullName>
    </recommendedName>
</protein>
<proteinExistence type="predicted"/>
<feature type="domain" description="4Fe-4S ferredoxin-type" evidence="7">
    <location>
        <begin position="388"/>
        <end position="417"/>
    </location>
</feature>